<reference evidence="2 3" key="1">
    <citation type="submission" date="2018-06" db="EMBL/GenBank/DDBJ databases">
        <title>Extensive metabolic versatility and redundancy in microbially diverse, dynamic hydrothermal sediments.</title>
        <authorList>
            <person name="Dombrowski N."/>
            <person name="Teske A."/>
            <person name="Baker B.J."/>
        </authorList>
    </citation>
    <scope>NUCLEOTIDE SEQUENCE [LARGE SCALE GENOMIC DNA]</scope>
    <source>
        <strain evidence="2">B79_G16</strain>
    </source>
</reference>
<dbReference type="EMBL" id="QMNG01000001">
    <property type="protein sequence ID" value="RLC37815.1"/>
    <property type="molecule type" value="Genomic_DNA"/>
</dbReference>
<accession>A0A420ZDS4</accession>
<gene>
    <name evidence="2" type="ORF">DRH29_00130</name>
</gene>
<protein>
    <submittedName>
        <fullName evidence="2">Uncharacterized protein</fullName>
    </submittedName>
</protein>
<keyword evidence="1" id="KW-0472">Membrane</keyword>
<name>A0A420ZDS4_UNCK3</name>
<dbReference type="Proteomes" id="UP000281261">
    <property type="component" value="Unassembled WGS sequence"/>
</dbReference>
<dbReference type="AlphaFoldDB" id="A0A420ZDS4"/>
<evidence type="ECO:0000313" key="3">
    <source>
        <dbReference type="Proteomes" id="UP000281261"/>
    </source>
</evidence>
<evidence type="ECO:0000256" key="1">
    <source>
        <dbReference type="SAM" id="Phobius"/>
    </source>
</evidence>
<proteinExistence type="predicted"/>
<keyword evidence="1" id="KW-0812">Transmembrane</keyword>
<organism evidence="2 3">
    <name type="scientific">candidate division Kazan bacterium</name>
    <dbReference type="NCBI Taxonomy" id="2202143"/>
    <lineage>
        <taxon>Bacteria</taxon>
        <taxon>Bacteria division Kazan-3B-28</taxon>
    </lineage>
</organism>
<sequence>MWKKDRFFLARSGFSCIKSHFYYTGGNFLSLENRGKFNKRSVIYDETAIYSCFSVFHFSFDILCLSLIIIDWEWALLV</sequence>
<evidence type="ECO:0000313" key="2">
    <source>
        <dbReference type="EMBL" id="RLC37815.1"/>
    </source>
</evidence>
<keyword evidence="1" id="KW-1133">Transmembrane helix</keyword>
<feature type="transmembrane region" description="Helical" evidence="1">
    <location>
        <begin position="48"/>
        <end position="70"/>
    </location>
</feature>
<comment type="caution">
    <text evidence="2">The sequence shown here is derived from an EMBL/GenBank/DDBJ whole genome shotgun (WGS) entry which is preliminary data.</text>
</comment>